<gene>
    <name evidence="1" type="ORF">H3Z82_14060</name>
</gene>
<evidence type="ECO:0000313" key="1">
    <source>
        <dbReference type="EMBL" id="MBA6153854.1"/>
    </source>
</evidence>
<protein>
    <recommendedName>
        <fullName evidence="3">DUF2116 family Zn-ribbon domain-containing protein</fullName>
    </recommendedName>
</protein>
<evidence type="ECO:0000313" key="2">
    <source>
        <dbReference type="Proteomes" id="UP000541857"/>
    </source>
</evidence>
<dbReference type="EMBL" id="JACGLT010000012">
    <property type="protein sequence ID" value="MBA6153854.1"/>
    <property type="molecule type" value="Genomic_DNA"/>
</dbReference>
<name>A0A7W2R4H7_9FLAO</name>
<proteinExistence type="predicted"/>
<dbReference type="RefSeq" id="WP_182206141.1">
    <property type="nucleotide sequence ID" value="NZ_JACGLT010000012.1"/>
</dbReference>
<organism evidence="1 2">
    <name type="scientific">Gelidibacter maritimus</name>
    <dbReference type="NCBI Taxonomy" id="2761487"/>
    <lineage>
        <taxon>Bacteria</taxon>
        <taxon>Pseudomonadati</taxon>
        <taxon>Bacteroidota</taxon>
        <taxon>Flavobacteriia</taxon>
        <taxon>Flavobacteriales</taxon>
        <taxon>Flavobacteriaceae</taxon>
        <taxon>Gelidibacter</taxon>
    </lineage>
</organism>
<sequence>MRINNKCLHCSKELVGRSDKKFCDPQCKSAYQYQKEKQNPERFYNKVDNQLKLNRRLLKEYNKGGKVTIRAQVLLDQGFDPNFFTHYWKNQKGEVYLFVYEFGFIKRTEYGKEKYVLVIWQDYMGVDIKKRLF</sequence>
<keyword evidence="2" id="KW-1185">Reference proteome</keyword>
<accession>A0A7W2R4H7</accession>
<evidence type="ECO:0008006" key="3">
    <source>
        <dbReference type="Google" id="ProtNLM"/>
    </source>
</evidence>
<dbReference type="Proteomes" id="UP000541857">
    <property type="component" value="Unassembled WGS sequence"/>
</dbReference>
<comment type="caution">
    <text evidence="1">The sequence shown here is derived from an EMBL/GenBank/DDBJ whole genome shotgun (WGS) entry which is preliminary data.</text>
</comment>
<reference evidence="1 2" key="1">
    <citation type="submission" date="2020-07" db="EMBL/GenBank/DDBJ databases">
        <title>Bacterium isolated from marine sediment.</title>
        <authorList>
            <person name="Shang D."/>
        </authorList>
    </citation>
    <scope>NUCLEOTIDE SEQUENCE [LARGE SCALE GENOMIC DNA]</scope>
    <source>
        <strain evidence="1 2">F6074</strain>
    </source>
</reference>
<dbReference type="AlphaFoldDB" id="A0A7W2R4H7"/>